<accession>A0A9N6ZG90</accession>
<organism evidence="1">
    <name type="scientific">Ochrobactrum phage ORM_20</name>
    <dbReference type="NCBI Taxonomy" id="2985243"/>
    <lineage>
        <taxon>Viruses</taxon>
    </lineage>
</organism>
<sequence length="129" mass="14927">MITSAKYTEGGSIIAVIDGVEMTVPDDMANRHRVMLAEWEKEGNEILPYEQQETIVEWISSRQFKVGLSREKIYEAVVAWVNTQDIEVQIAFETSHRFFLDDDFLQAGFDQMGYSEEEAKAFFLKYSKI</sequence>
<dbReference type="EMBL" id="OX359470">
    <property type="protein sequence ID" value="CAI3971112.1"/>
    <property type="molecule type" value="Genomic_DNA"/>
</dbReference>
<evidence type="ECO:0000313" key="1">
    <source>
        <dbReference type="EMBL" id="CAI3971112.1"/>
    </source>
</evidence>
<reference evidence="1" key="1">
    <citation type="submission" date="2022-10" db="EMBL/GenBank/DDBJ databases">
        <authorList>
            <person name="Meaden S."/>
        </authorList>
    </citation>
    <scope>NUCLEOTIDE SEQUENCE</scope>
</reference>
<proteinExistence type="predicted"/>
<gene>
    <name evidence="1" type="ORF">ORM20_00063</name>
</gene>
<name>A0A9N6ZG90_9VIRU</name>
<protein>
    <submittedName>
        <fullName evidence="1">Uncharacterized protein</fullName>
    </submittedName>
</protein>